<evidence type="ECO:0000313" key="1">
    <source>
        <dbReference type="EMBL" id="EXK26995.1"/>
    </source>
</evidence>
<sequence length="100" mass="11314">MNAFRSTTVQLSRDQPESRKPLLWGNAFAHLSSSLFAWADTDSRRNMVRKTSWIALERPAAVQRVRGRALQNNPDDTRGAWAQKGSLWLSSKRQRAAACT</sequence>
<proteinExistence type="predicted"/>
<dbReference type="EMBL" id="JH659353">
    <property type="protein sequence ID" value="EXK26995.1"/>
    <property type="molecule type" value="Genomic_DNA"/>
</dbReference>
<dbReference type="HOGENOM" id="CLU_2306285_0_0_1"/>
<dbReference type="VEuPathDB" id="FungiDB:FOMG_16433"/>
<organism evidence="1">
    <name type="scientific">Fusarium oxysporum f. sp. melonis 26406</name>
    <dbReference type="NCBI Taxonomy" id="1089452"/>
    <lineage>
        <taxon>Eukaryota</taxon>
        <taxon>Fungi</taxon>
        <taxon>Dikarya</taxon>
        <taxon>Ascomycota</taxon>
        <taxon>Pezizomycotina</taxon>
        <taxon>Sordariomycetes</taxon>
        <taxon>Hypocreomycetidae</taxon>
        <taxon>Hypocreales</taxon>
        <taxon>Nectriaceae</taxon>
        <taxon>Fusarium</taxon>
        <taxon>Fusarium oxysporum species complex</taxon>
    </lineage>
</organism>
<dbReference type="AlphaFoldDB" id="W9Z6M3"/>
<protein>
    <submittedName>
        <fullName evidence="1">Uncharacterized protein</fullName>
    </submittedName>
</protein>
<gene>
    <name evidence="1" type="ORF">FOMG_16433</name>
</gene>
<accession>W9Z6M3</accession>
<reference evidence="1" key="1">
    <citation type="submission" date="2012-04" db="EMBL/GenBank/DDBJ databases">
        <title>The Genome Sequence of Fusarium oxysporum melonis.</title>
        <authorList>
            <consortium name="The Broad Institute Genome Sequencing Platform"/>
            <person name="Ma L.-J."/>
            <person name="Gale L.R."/>
            <person name="Schwartz D.C."/>
            <person name="Zhou S."/>
            <person name="Corby-Kistler H."/>
            <person name="Young S.K."/>
            <person name="Zeng Q."/>
            <person name="Gargeya S."/>
            <person name="Fitzgerald M."/>
            <person name="Haas B."/>
            <person name="Abouelleil A."/>
            <person name="Alvarado L."/>
            <person name="Arachchi H.M."/>
            <person name="Berlin A."/>
            <person name="Brown A."/>
            <person name="Chapman S.B."/>
            <person name="Chen Z."/>
            <person name="Dunbar C."/>
            <person name="Freedman E."/>
            <person name="Gearin G."/>
            <person name="Goldberg J."/>
            <person name="Griggs A."/>
            <person name="Gujja S."/>
            <person name="Heiman D."/>
            <person name="Howarth C."/>
            <person name="Larson L."/>
            <person name="Lui A."/>
            <person name="MacDonald P.J.P."/>
            <person name="Montmayeur A."/>
            <person name="Murphy C."/>
            <person name="Neiman D."/>
            <person name="Pearson M."/>
            <person name="Priest M."/>
            <person name="Roberts A."/>
            <person name="Saif S."/>
            <person name="Shea T."/>
            <person name="Shenoy N."/>
            <person name="Sisk P."/>
            <person name="Stolte C."/>
            <person name="Sykes S."/>
            <person name="Wortman J."/>
            <person name="Nusbaum C."/>
            <person name="Birren B."/>
        </authorList>
    </citation>
    <scope>NUCLEOTIDE SEQUENCE</scope>
    <source>
        <strain evidence="1">26406</strain>
    </source>
</reference>
<dbReference type="Proteomes" id="UP000030703">
    <property type="component" value="Unassembled WGS sequence"/>
</dbReference>
<reference evidence="1" key="2">
    <citation type="submission" date="2012-05" db="EMBL/GenBank/DDBJ databases">
        <title>Annotation of the Genome Sequence of Fusarium oxysporum f. sp. melonis 26406.</title>
        <authorList>
            <consortium name="The Broad Institute Genomics Platform"/>
            <person name="Ma L.-J."/>
            <person name="Corby-Kistler H."/>
            <person name="Broz K."/>
            <person name="Gale L.R."/>
            <person name="Jonkers W."/>
            <person name="O'Donnell K."/>
            <person name="Ploetz R."/>
            <person name="Steinberg C."/>
            <person name="Schwartz D.C."/>
            <person name="VanEtten H."/>
            <person name="Zhou S."/>
            <person name="Young S.K."/>
            <person name="Zeng Q."/>
            <person name="Gargeya S."/>
            <person name="Fitzgerald M."/>
            <person name="Abouelleil A."/>
            <person name="Alvarado L."/>
            <person name="Chapman S.B."/>
            <person name="Gainer-Dewar J."/>
            <person name="Goldberg J."/>
            <person name="Griggs A."/>
            <person name="Gujja S."/>
            <person name="Hansen M."/>
            <person name="Howarth C."/>
            <person name="Imamovic A."/>
            <person name="Ireland A."/>
            <person name="Larimer J."/>
            <person name="McCowan C."/>
            <person name="Murphy C."/>
            <person name="Pearson M."/>
            <person name="Poon T.W."/>
            <person name="Priest M."/>
            <person name="Roberts A."/>
            <person name="Saif S."/>
            <person name="Shea T."/>
            <person name="Sykes S."/>
            <person name="Wortman J."/>
            <person name="Nusbaum C."/>
            <person name="Birren B."/>
        </authorList>
    </citation>
    <scope>NUCLEOTIDE SEQUENCE</scope>
    <source>
        <strain evidence="1">26406</strain>
    </source>
</reference>
<name>W9Z6M3_FUSOX</name>